<dbReference type="InterPro" id="IPR001091">
    <property type="entry name" value="RM_Methyltransferase"/>
</dbReference>
<evidence type="ECO:0000256" key="1">
    <source>
        <dbReference type="ARBA" id="ARBA00010203"/>
    </source>
</evidence>
<comment type="catalytic activity">
    <reaction evidence="7">
        <text>a 2'-deoxyadenosine in DNA + S-adenosyl-L-methionine = an N(6)-methyl-2'-deoxyadenosine in DNA + S-adenosyl-L-homocysteine + H(+)</text>
        <dbReference type="Rhea" id="RHEA:15197"/>
        <dbReference type="Rhea" id="RHEA-COMP:12418"/>
        <dbReference type="Rhea" id="RHEA-COMP:12419"/>
        <dbReference type="ChEBI" id="CHEBI:15378"/>
        <dbReference type="ChEBI" id="CHEBI:57856"/>
        <dbReference type="ChEBI" id="CHEBI:59789"/>
        <dbReference type="ChEBI" id="CHEBI:90615"/>
        <dbReference type="ChEBI" id="CHEBI:90616"/>
        <dbReference type="EC" id="2.1.1.72"/>
    </reaction>
</comment>
<feature type="domain" description="DNA methylase N-4/N-6" evidence="11">
    <location>
        <begin position="101"/>
        <end position="352"/>
    </location>
</feature>
<comment type="caution">
    <text evidence="12">The sequence shown here is derived from an EMBL/GenBank/DDBJ whole genome shotgun (WGS) entry which is preliminary data.</text>
</comment>
<feature type="compositionally biased region" description="Basic and acidic residues" evidence="10">
    <location>
        <begin position="405"/>
        <end position="414"/>
    </location>
</feature>
<protein>
    <recommendedName>
        <fullName evidence="9">Methyltransferase</fullName>
        <ecNumber evidence="9">2.1.1.-</ecNumber>
    </recommendedName>
</protein>
<dbReference type="Proteomes" id="UP001247754">
    <property type="component" value="Unassembled WGS sequence"/>
</dbReference>
<dbReference type="EMBL" id="JAVKPH010000025">
    <property type="protein sequence ID" value="MDR5654363.1"/>
    <property type="molecule type" value="Genomic_DNA"/>
</dbReference>
<evidence type="ECO:0000313" key="13">
    <source>
        <dbReference type="Proteomes" id="UP001247754"/>
    </source>
</evidence>
<dbReference type="PROSITE" id="PS00093">
    <property type="entry name" value="N4_MTASE"/>
    <property type="match status" value="1"/>
</dbReference>
<dbReference type="PRINTS" id="PR00508">
    <property type="entry name" value="S21N4MTFRASE"/>
</dbReference>
<keyword evidence="5" id="KW-0680">Restriction system</keyword>
<dbReference type="RefSeq" id="WP_136652996.1">
    <property type="nucleotide sequence ID" value="NZ_JAVKPH010000025.1"/>
</dbReference>
<comment type="similarity">
    <text evidence="1">Belongs to the N(4)/N(6)-methyltransferase family. N(4) subfamily.</text>
</comment>
<evidence type="ECO:0000256" key="3">
    <source>
        <dbReference type="ARBA" id="ARBA00022679"/>
    </source>
</evidence>
<evidence type="ECO:0000256" key="2">
    <source>
        <dbReference type="ARBA" id="ARBA00022603"/>
    </source>
</evidence>
<dbReference type="EC" id="2.1.1.-" evidence="9"/>
<keyword evidence="4" id="KW-0949">S-adenosyl-L-methionine</keyword>
<sequence>MARPRAENPRTKFTNIRLTEEERAAFEEAAATRGYKNVSEYIRFLHSEHLGKESSRTSAIETNARAYPKSLVKPFLTTDNGEILWGDSRGYLFGKAKPNSVDLIMTSPPFGLVRKKSYGNEDADQYCDWFRPFAEGFHRVLKDSGSLVIDIGGAWKPGHPTRSLYHFKLLVMLVEEYGFHLCQEHYWWNPSKLPTPAEWVNVRRVRVKDAVNTVWWLAKTPYPKANNKRILQPYSKSMEHLLKNGYTAKLRPSGHDISDKFSKDNGGSVPPNLLAIANTESNGRYQDQCRAENIAIHPARFPTQLPEYFIRFLTDPGDLVVDPFGGSCVTGVVAENLRRRWVCCELSEEYLLGAKARFVPTVQPLPKERGVPYEIASPCARPVDEEAVPLFEDGGAQRPASMRKKATEPKVAAE</sequence>
<evidence type="ECO:0000256" key="4">
    <source>
        <dbReference type="ARBA" id="ARBA00022691"/>
    </source>
</evidence>
<comment type="catalytic activity">
    <reaction evidence="8">
        <text>a 2'-deoxycytidine in DNA + S-adenosyl-L-methionine = an N(4)-methyl-2'-deoxycytidine in DNA + S-adenosyl-L-homocysteine + H(+)</text>
        <dbReference type="Rhea" id="RHEA:16857"/>
        <dbReference type="Rhea" id="RHEA-COMP:11369"/>
        <dbReference type="Rhea" id="RHEA-COMP:13674"/>
        <dbReference type="ChEBI" id="CHEBI:15378"/>
        <dbReference type="ChEBI" id="CHEBI:57856"/>
        <dbReference type="ChEBI" id="CHEBI:59789"/>
        <dbReference type="ChEBI" id="CHEBI:85452"/>
        <dbReference type="ChEBI" id="CHEBI:137933"/>
        <dbReference type="EC" id="2.1.1.113"/>
    </reaction>
</comment>
<dbReference type="Pfam" id="PF01555">
    <property type="entry name" value="N6_N4_Mtase"/>
    <property type="match status" value="1"/>
</dbReference>
<proteinExistence type="inferred from homology"/>
<keyword evidence="2 12" id="KW-0489">Methyltransferase</keyword>
<evidence type="ECO:0000256" key="10">
    <source>
        <dbReference type="SAM" id="MobiDB-lite"/>
    </source>
</evidence>
<keyword evidence="3 12" id="KW-0808">Transferase</keyword>
<keyword evidence="13" id="KW-1185">Reference proteome</keyword>
<dbReference type="Gene3D" id="3.40.50.150">
    <property type="entry name" value="Vaccinia Virus protein VP39"/>
    <property type="match status" value="1"/>
</dbReference>
<feature type="region of interest" description="Disordered" evidence="10">
    <location>
        <begin position="391"/>
        <end position="414"/>
    </location>
</feature>
<evidence type="ECO:0000256" key="9">
    <source>
        <dbReference type="RuleBase" id="RU362026"/>
    </source>
</evidence>
<dbReference type="GO" id="GO:0008168">
    <property type="term" value="F:methyltransferase activity"/>
    <property type="evidence" value="ECO:0007669"/>
    <property type="project" value="UniProtKB-KW"/>
</dbReference>
<dbReference type="InterPro" id="IPR017985">
    <property type="entry name" value="MeTrfase_CN4_CS"/>
</dbReference>
<gene>
    <name evidence="12" type="ORF">RGD00_17255</name>
</gene>
<accession>A0ABU1FBS5</accession>
<dbReference type="InterPro" id="IPR029063">
    <property type="entry name" value="SAM-dependent_MTases_sf"/>
</dbReference>
<dbReference type="InterPro" id="IPR002941">
    <property type="entry name" value="DNA_methylase_N4/N6"/>
</dbReference>
<organism evidence="12 13">
    <name type="scientific">Ruixingdingia sedimenti</name>
    <dbReference type="NCBI Taxonomy" id="3073604"/>
    <lineage>
        <taxon>Bacteria</taxon>
        <taxon>Pseudomonadati</taxon>
        <taxon>Pseudomonadota</taxon>
        <taxon>Alphaproteobacteria</taxon>
        <taxon>Rhodobacterales</taxon>
        <taxon>Paracoccaceae</taxon>
        <taxon>Ruixingdingia</taxon>
    </lineage>
</organism>
<dbReference type="SUPFAM" id="SSF53335">
    <property type="entry name" value="S-adenosyl-L-methionine-dependent methyltransferases"/>
    <property type="match status" value="1"/>
</dbReference>
<evidence type="ECO:0000256" key="6">
    <source>
        <dbReference type="ARBA" id="ARBA00023125"/>
    </source>
</evidence>
<evidence type="ECO:0000256" key="7">
    <source>
        <dbReference type="ARBA" id="ARBA00047942"/>
    </source>
</evidence>
<evidence type="ECO:0000256" key="8">
    <source>
        <dbReference type="ARBA" id="ARBA00049120"/>
    </source>
</evidence>
<keyword evidence="6" id="KW-0238">DNA-binding</keyword>
<name>A0ABU1FBS5_9RHOB</name>
<evidence type="ECO:0000259" key="11">
    <source>
        <dbReference type="Pfam" id="PF01555"/>
    </source>
</evidence>
<evidence type="ECO:0000313" key="12">
    <source>
        <dbReference type="EMBL" id="MDR5654363.1"/>
    </source>
</evidence>
<evidence type="ECO:0000256" key="5">
    <source>
        <dbReference type="ARBA" id="ARBA00022747"/>
    </source>
</evidence>
<dbReference type="GO" id="GO:0032259">
    <property type="term" value="P:methylation"/>
    <property type="evidence" value="ECO:0007669"/>
    <property type="project" value="UniProtKB-KW"/>
</dbReference>
<reference evidence="12 13" key="1">
    <citation type="submission" date="2023-09" db="EMBL/GenBank/DDBJ databases">
        <title>Xinfangfangia sedmenti sp. nov., isolated the sedment.</title>
        <authorList>
            <person name="Xu L."/>
        </authorList>
    </citation>
    <scope>NUCLEOTIDE SEQUENCE [LARGE SCALE GENOMIC DNA]</scope>
    <source>
        <strain evidence="12 13">LG-4</strain>
    </source>
</reference>